<accession>A0A6C0LW56</accession>
<evidence type="ECO:0000313" key="2">
    <source>
        <dbReference type="EMBL" id="QHU34653.1"/>
    </source>
</evidence>
<dbReference type="GO" id="GO:0016787">
    <property type="term" value="F:hydrolase activity"/>
    <property type="evidence" value="ECO:0007669"/>
    <property type="project" value="InterPro"/>
</dbReference>
<dbReference type="PANTHER" id="PTHR37844:SF2">
    <property type="entry name" value="SER_THR PROTEIN PHOSPHATASE SUPERFAMILY (AFU_ORTHOLOGUE AFUA_1G14840)"/>
    <property type="match status" value="1"/>
</dbReference>
<proteinExistence type="predicted"/>
<organism evidence="2">
    <name type="scientific">viral metagenome</name>
    <dbReference type="NCBI Taxonomy" id="1070528"/>
    <lineage>
        <taxon>unclassified sequences</taxon>
        <taxon>metagenomes</taxon>
        <taxon>organismal metagenomes</taxon>
    </lineage>
</organism>
<evidence type="ECO:0000259" key="1">
    <source>
        <dbReference type="Pfam" id="PF00149"/>
    </source>
</evidence>
<dbReference type="EMBL" id="MN740576">
    <property type="protein sequence ID" value="QHU34653.1"/>
    <property type="molecule type" value="Genomic_DNA"/>
</dbReference>
<feature type="domain" description="Calcineurin-like phosphoesterase" evidence="1">
    <location>
        <begin position="4"/>
        <end position="213"/>
    </location>
</feature>
<dbReference type="Pfam" id="PF00149">
    <property type="entry name" value="Metallophos"/>
    <property type="match status" value="1"/>
</dbReference>
<dbReference type="PANTHER" id="PTHR37844">
    <property type="entry name" value="SER/THR PROTEIN PHOSPHATASE SUPERFAMILY (AFU_ORTHOLOGUE AFUA_1G14840)"/>
    <property type="match status" value="1"/>
</dbReference>
<protein>
    <recommendedName>
        <fullName evidence="1">Calcineurin-like phosphoesterase domain-containing protein</fullName>
    </recommendedName>
</protein>
<dbReference type="AlphaFoldDB" id="A0A6C0LW56"/>
<reference evidence="2" key="1">
    <citation type="journal article" date="2020" name="Nature">
        <title>Giant virus diversity and host interactions through global metagenomics.</title>
        <authorList>
            <person name="Schulz F."/>
            <person name="Roux S."/>
            <person name="Paez-Espino D."/>
            <person name="Jungbluth S."/>
            <person name="Walsh D.A."/>
            <person name="Denef V.J."/>
            <person name="McMahon K.D."/>
            <person name="Konstantinidis K.T."/>
            <person name="Eloe-Fadrosh E.A."/>
            <person name="Kyrpides N.C."/>
            <person name="Woyke T."/>
        </authorList>
    </citation>
    <scope>NUCLEOTIDE SEQUENCE</scope>
    <source>
        <strain evidence="2">GVMAG-S-1016713-169</strain>
    </source>
</reference>
<sequence length="249" mass="28938">MTSIDIISDLHQDYWDMRYNLIKDQYHAPFTINPTPGTDILIVTGDVSNDMTLTLEYLKYWKRKYKFVLFVDGAKEHTQKLHSVKEIANEMEKPIYNGIYHIPSHPFIINRIAIIGISGWWNYHANSNTNDSTEFKIKIIRKASIECSYLKYILGHLENNKNVERVVVMTHAVPTKSCSQPENIGHQLNGLLQEIIDNGYYQKLTHWIFGNTHVSHDKTEKGIRLICNPRGMPFDFGRVNYAQLNVKLE</sequence>
<dbReference type="InterPro" id="IPR029052">
    <property type="entry name" value="Metallo-depent_PP-like"/>
</dbReference>
<dbReference type="InterPro" id="IPR004843">
    <property type="entry name" value="Calcineurin-like_PHP"/>
</dbReference>
<dbReference type="SUPFAM" id="SSF56300">
    <property type="entry name" value="Metallo-dependent phosphatases"/>
    <property type="match status" value="1"/>
</dbReference>
<name>A0A6C0LW56_9ZZZZ</name>